<dbReference type="Proteomes" id="UP000037923">
    <property type="component" value="Unassembled WGS sequence"/>
</dbReference>
<dbReference type="AlphaFoldDB" id="A0A0M9FVV4"/>
<feature type="region of interest" description="Disordered" evidence="1">
    <location>
        <begin position="869"/>
        <end position="892"/>
    </location>
</feature>
<evidence type="ECO:0000256" key="1">
    <source>
        <dbReference type="SAM" id="MobiDB-lite"/>
    </source>
</evidence>
<proteinExistence type="predicted"/>
<keyword evidence="4" id="KW-1185">Reference proteome</keyword>
<dbReference type="InterPro" id="IPR021301">
    <property type="entry name" value="DUF2779"/>
</dbReference>
<dbReference type="Pfam" id="PF11074">
    <property type="entry name" value="DUF2779"/>
    <property type="match status" value="1"/>
</dbReference>
<gene>
    <name evidence="3" type="ORF">ABB37_07322</name>
</gene>
<feature type="domain" description="DUF2779" evidence="2">
    <location>
        <begin position="766"/>
        <end position="960"/>
    </location>
</feature>
<dbReference type="VEuPathDB" id="TriTrypDB:LpyrH10_18_0490"/>
<comment type="caution">
    <text evidence="3">The sequence shown here is derived from an EMBL/GenBank/DDBJ whole genome shotgun (WGS) entry which is preliminary data.</text>
</comment>
<dbReference type="RefSeq" id="XP_015655385.1">
    <property type="nucleotide sequence ID" value="XM_015805908.1"/>
</dbReference>
<feature type="compositionally biased region" description="Low complexity" evidence="1">
    <location>
        <begin position="103"/>
        <end position="115"/>
    </location>
</feature>
<feature type="region of interest" description="Disordered" evidence="1">
    <location>
        <begin position="98"/>
        <end position="119"/>
    </location>
</feature>
<feature type="compositionally biased region" description="Low complexity" evidence="1">
    <location>
        <begin position="1038"/>
        <end position="1052"/>
    </location>
</feature>
<reference evidence="3 4" key="1">
    <citation type="submission" date="2015-07" db="EMBL/GenBank/DDBJ databases">
        <title>High-quality genome of monoxenous trypanosomatid Leptomonas pyrrhocoris.</title>
        <authorList>
            <person name="Flegontov P."/>
            <person name="Butenko A."/>
            <person name="Firsov S."/>
            <person name="Vlcek C."/>
            <person name="Logacheva M.D."/>
            <person name="Field M."/>
            <person name="Filatov D."/>
            <person name="Flegontova O."/>
            <person name="Gerasimov E."/>
            <person name="Jackson A.P."/>
            <person name="Kelly S."/>
            <person name="Opperdoes F."/>
            <person name="O'Reilly A."/>
            <person name="Votypka J."/>
            <person name="Yurchenko V."/>
            <person name="Lukes J."/>
        </authorList>
    </citation>
    <scope>NUCLEOTIDE SEQUENCE [LARGE SCALE GENOMIC DNA]</scope>
    <source>
        <strain evidence="3">H10</strain>
    </source>
</reference>
<feature type="region of interest" description="Disordered" evidence="1">
    <location>
        <begin position="582"/>
        <end position="642"/>
    </location>
</feature>
<feature type="region of interest" description="Disordered" evidence="1">
    <location>
        <begin position="13"/>
        <end position="39"/>
    </location>
</feature>
<dbReference type="OMA" id="PTHYNYL"/>
<dbReference type="OrthoDB" id="272066at2759"/>
<accession>A0A0M9FVV4</accession>
<feature type="compositionally biased region" description="Basic residues" evidence="1">
    <location>
        <begin position="602"/>
        <end position="620"/>
    </location>
</feature>
<evidence type="ECO:0000313" key="3">
    <source>
        <dbReference type="EMBL" id="KPA76946.1"/>
    </source>
</evidence>
<organism evidence="3 4">
    <name type="scientific">Leptomonas pyrrhocoris</name>
    <name type="common">Firebug parasite</name>
    <dbReference type="NCBI Taxonomy" id="157538"/>
    <lineage>
        <taxon>Eukaryota</taxon>
        <taxon>Discoba</taxon>
        <taxon>Euglenozoa</taxon>
        <taxon>Kinetoplastea</taxon>
        <taxon>Metakinetoplastina</taxon>
        <taxon>Trypanosomatida</taxon>
        <taxon>Trypanosomatidae</taxon>
        <taxon>Leishmaniinae</taxon>
        <taxon>Leptomonas</taxon>
    </lineage>
</organism>
<dbReference type="EMBL" id="LGTL01000018">
    <property type="protein sequence ID" value="KPA76946.1"/>
    <property type="molecule type" value="Genomic_DNA"/>
</dbReference>
<feature type="compositionally biased region" description="Basic residues" evidence="1">
    <location>
        <begin position="878"/>
        <end position="887"/>
    </location>
</feature>
<feature type="region of interest" description="Disordered" evidence="1">
    <location>
        <begin position="983"/>
        <end position="1003"/>
    </location>
</feature>
<evidence type="ECO:0000313" key="4">
    <source>
        <dbReference type="Proteomes" id="UP000037923"/>
    </source>
</evidence>
<feature type="region of interest" description="Disordered" evidence="1">
    <location>
        <begin position="153"/>
        <end position="177"/>
    </location>
</feature>
<evidence type="ECO:0000259" key="2">
    <source>
        <dbReference type="Pfam" id="PF11074"/>
    </source>
</evidence>
<dbReference type="GeneID" id="26907608"/>
<sequence length="1125" mass="123062">MFKKKVAAQAVAAAVGATTPSTAAPSRRPSAARGAGSKARTLALIEKHRKIVEEAQRQREEMESITAEQKSLLKQRKQLARASATTAAAVSEKAKLVAPPRKAASTQPPAAPSTTLDTDTKPDAFTALIDQFLAATQPLADLDETIQGKKVSLTSSTAADPAEKPSATAPRPARAHRAPVLTHRSFAASLTCPKKFYLFQNRSDLIPKASLGDMMHFDDSVGFNELARRWDRLQFGSRAHVVKESDFDQAVQHTEELIVSYFQGPYASLREQAPTLTIHRPAFAVDFAAPVSGGAKSEATGSSASAPIAELRARPAIIRYRPKEDQWVFIDSQAVIDPVSTSARITHTIQKFHFTVLCFRIWLTQPHLPIELRKKFLQVNLDDITRESLRGRSLESSARPAAPIDLKRSGLLHIRQFFPGPVTLVDCAPPQLMKFIQRISLEELLEEDSRHYGRESGRGHPFSHGFTGGGGGAFDLRNCHSSVGANAGLRNLVDVLDANAQEFSKMTQGRTVRSQKHKDETLHRLFEAQQQFMEELLRQHTLPLMDQQRRLTETAADKIPVHPLTAFSSLLGDEGFVHGSSTSAAAAVGPSEPADDADGAKSKKTVKSAARKVRGGKAKQKFGPAGADGDDGEGAAGEEGVAGGGTSAGAPCYGCYIGPQCLRGGDACSFFVEGMCLPRKVDDPITAKDNHLFTLPSTSLARKSAWWAEGKRTVGDILAAYGRDEPRMRMTQAQLRYAEALTQGLVALNPKEIDAFFAKIRYPLFVIDFEAVQFALPPFQKEIAYQSIPFQFSLDVFQRDVLTEEPTHYNYLHFGKGCSPNTDPRPGCVAELLRIVRLEREKKRAAMEVSGELARLEAEKAAAEAEAEAEAAVTANGRRSRKPKVPKNPKITKATPLEQPLRPYDGSFIAHFASFEKSCLEKLGQLEEEYKEEIKEFCFLDTLDLIKRGCVHPNTHGSNSLKKVLPALCPDFQYGVFGAEKTPSDDLAATGDGGGAAEGQDEQKGENAMGVYRLWYHLEGGGTVQDLQRASRGLSGNAPSDAPAGAAAASAAWTEKVRTTMSKEERDRMWHTLRIQLLEYCSLDTKALYEIMRQIHAERAAIEDATPKDKNGWVFIKPMSREMDL</sequence>
<name>A0A0M9FVV4_LEPPY</name>
<protein>
    <recommendedName>
        <fullName evidence="2">DUF2779 domain-containing protein</fullName>
    </recommendedName>
</protein>
<feature type="region of interest" description="Disordered" evidence="1">
    <location>
        <begin position="1032"/>
        <end position="1054"/>
    </location>
</feature>